<dbReference type="STRING" id="880071.Fleli_1260"/>
<dbReference type="RefSeq" id="WP_014797152.1">
    <property type="nucleotide sequence ID" value="NC_018018.1"/>
</dbReference>
<dbReference type="KEGG" id="fli:Fleli_1260"/>
<feature type="transmembrane region" description="Helical" evidence="9">
    <location>
        <begin position="112"/>
        <end position="130"/>
    </location>
</feature>
<dbReference type="eggNOG" id="COG0755">
    <property type="taxonomic scope" value="Bacteria"/>
</dbReference>
<keyword evidence="8 9" id="KW-0472">Membrane</keyword>
<keyword evidence="12" id="KW-1185">Reference proteome</keyword>
<dbReference type="PANTHER" id="PTHR30071:SF1">
    <property type="entry name" value="CYTOCHROME B_B6 PROTEIN-RELATED"/>
    <property type="match status" value="1"/>
</dbReference>
<dbReference type="PRINTS" id="PR01386">
    <property type="entry name" value="CCMCBIOGNSIS"/>
</dbReference>
<dbReference type="Proteomes" id="UP000006054">
    <property type="component" value="Chromosome"/>
</dbReference>
<dbReference type="InterPro" id="IPR002541">
    <property type="entry name" value="Cyt_c_assembly"/>
</dbReference>
<proteinExistence type="inferred from homology"/>
<evidence type="ECO:0000259" key="10">
    <source>
        <dbReference type="Pfam" id="PF01578"/>
    </source>
</evidence>
<dbReference type="OrthoDB" id="9814290at2"/>
<evidence type="ECO:0000256" key="4">
    <source>
        <dbReference type="ARBA" id="ARBA00016463"/>
    </source>
</evidence>
<dbReference type="AlphaFoldDB" id="I4AIB0"/>
<protein>
    <recommendedName>
        <fullName evidence="4">Heme exporter protein C</fullName>
    </recommendedName>
</protein>
<evidence type="ECO:0000256" key="9">
    <source>
        <dbReference type="SAM" id="Phobius"/>
    </source>
</evidence>
<sequence length="223" mass="25792">MNLLKKHWWKIACVIILFYTVIGGLLIDVPRLNILNETIRNLFFHVPMWFGMVLMLFASVIYSIIYLKTSNPRHDDWAIELANSGIAFGVLGILTGMWWARFTWGQFWSGDPKQNASAIALLIYFGYLLLRSALPDDEKRGRISAVFNIFAFATYIPLIYILPRMVNSLHPGAEGNPAFSAYDYDNELKKVFYIAIIGWTLLGVWVAQIRVRMRRIEYKTLFN</sequence>
<dbReference type="PATRIC" id="fig|880071.3.peg.1232"/>
<name>I4AIB0_BERLS</name>
<dbReference type="GO" id="GO:0015232">
    <property type="term" value="F:heme transmembrane transporter activity"/>
    <property type="evidence" value="ECO:0007669"/>
    <property type="project" value="InterPro"/>
</dbReference>
<keyword evidence="6" id="KW-0201">Cytochrome c-type biogenesis</keyword>
<feature type="transmembrane region" description="Helical" evidence="9">
    <location>
        <begin position="7"/>
        <end position="27"/>
    </location>
</feature>
<dbReference type="GO" id="GO:0020037">
    <property type="term" value="F:heme binding"/>
    <property type="evidence" value="ECO:0007669"/>
    <property type="project" value="InterPro"/>
</dbReference>
<dbReference type="EMBL" id="CP003345">
    <property type="protein sequence ID" value="AFM03695.1"/>
    <property type="molecule type" value="Genomic_DNA"/>
</dbReference>
<feature type="domain" description="Cytochrome c assembly protein" evidence="10">
    <location>
        <begin position="22"/>
        <end position="169"/>
    </location>
</feature>
<reference evidence="12" key="1">
    <citation type="submission" date="2012-06" db="EMBL/GenBank/DDBJ databases">
        <title>The complete genome of Flexibacter litoralis DSM 6794.</title>
        <authorList>
            <person name="Lucas S."/>
            <person name="Copeland A."/>
            <person name="Lapidus A."/>
            <person name="Glavina del Rio T."/>
            <person name="Dalin E."/>
            <person name="Tice H."/>
            <person name="Bruce D."/>
            <person name="Goodwin L."/>
            <person name="Pitluck S."/>
            <person name="Peters L."/>
            <person name="Ovchinnikova G."/>
            <person name="Lu M."/>
            <person name="Kyrpides N."/>
            <person name="Mavromatis K."/>
            <person name="Ivanova N."/>
            <person name="Brettin T."/>
            <person name="Detter J.C."/>
            <person name="Han C."/>
            <person name="Larimer F."/>
            <person name="Land M."/>
            <person name="Hauser L."/>
            <person name="Markowitz V."/>
            <person name="Cheng J.-F."/>
            <person name="Hugenholtz P."/>
            <person name="Woyke T."/>
            <person name="Wu D."/>
            <person name="Spring S."/>
            <person name="Lang E."/>
            <person name="Kopitz M."/>
            <person name="Brambilla E."/>
            <person name="Klenk H.-P."/>
            <person name="Eisen J.A."/>
        </authorList>
    </citation>
    <scope>NUCLEOTIDE SEQUENCE [LARGE SCALE GENOMIC DNA]</scope>
    <source>
        <strain evidence="12">ATCC 23117 / DSM 6794 / NBRC 15988 / NCIMB 1366 / Sio-4</strain>
    </source>
</reference>
<dbReference type="Pfam" id="PF01578">
    <property type="entry name" value="Cytochrom_C_asm"/>
    <property type="match status" value="1"/>
</dbReference>
<evidence type="ECO:0000256" key="6">
    <source>
        <dbReference type="ARBA" id="ARBA00022748"/>
    </source>
</evidence>
<dbReference type="InterPro" id="IPR045062">
    <property type="entry name" value="Cyt_c_biogenesis_CcsA/CcmC"/>
</dbReference>
<dbReference type="GO" id="GO:0017004">
    <property type="term" value="P:cytochrome complex assembly"/>
    <property type="evidence" value="ECO:0007669"/>
    <property type="project" value="UniProtKB-KW"/>
</dbReference>
<evidence type="ECO:0000313" key="11">
    <source>
        <dbReference type="EMBL" id="AFM03695.1"/>
    </source>
</evidence>
<feature type="transmembrane region" description="Helical" evidence="9">
    <location>
        <begin position="191"/>
        <end position="209"/>
    </location>
</feature>
<comment type="subcellular location">
    <subcellularLocation>
        <location evidence="2">Membrane</location>
        <topology evidence="2">Multi-pass membrane protein</topology>
    </subcellularLocation>
</comment>
<evidence type="ECO:0000256" key="7">
    <source>
        <dbReference type="ARBA" id="ARBA00022989"/>
    </source>
</evidence>
<comment type="similarity">
    <text evidence="3">Belongs to the CcmC/CycZ/HelC family.</text>
</comment>
<dbReference type="InterPro" id="IPR003557">
    <property type="entry name" value="Cyt_c_biogenesis_CcmC"/>
</dbReference>
<feature type="transmembrane region" description="Helical" evidence="9">
    <location>
        <begin position="47"/>
        <end position="67"/>
    </location>
</feature>
<comment type="function">
    <text evidence="1">Required for the export of heme to the periplasm for the biogenesis of c-type cytochromes.</text>
</comment>
<evidence type="ECO:0000256" key="3">
    <source>
        <dbReference type="ARBA" id="ARBA00005840"/>
    </source>
</evidence>
<evidence type="ECO:0000256" key="8">
    <source>
        <dbReference type="ARBA" id="ARBA00023136"/>
    </source>
</evidence>
<feature type="transmembrane region" description="Helical" evidence="9">
    <location>
        <begin position="142"/>
        <end position="162"/>
    </location>
</feature>
<dbReference type="GO" id="GO:0005886">
    <property type="term" value="C:plasma membrane"/>
    <property type="evidence" value="ECO:0007669"/>
    <property type="project" value="TreeGrafter"/>
</dbReference>
<dbReference type="HOGENOM" id="CLU_066538_1_0_10"/>
<keyword evidence="7 9" id="KW-1133">Transmembrane helix</keyword>
<feature type="transmembrane region" description="Helical" evidence="9">
    <location>
        <begin position="79"/>
        <end position="100"/>
    </location>
</feature>
<evidence type="ECO:0000256" key="2">
    <source>
        <dbReference type="ARBA" id="ARBA00004141"/>
    </source>
</evidence>
<evidence type="ECO:0000313" key="12">
    <source>
        <dbReference type="Proteomes" id="UP000006054"/>
    </source>
</evidence>
<gene>
    <name evidence="11" type="ordered locus">Fleli_1260</name>
</gene>
<dbReference type="PANTHER" id="PTHR30071">
    <property type="entry name" value="HEME EXPORTER PROTEIN C"/>
    <property type="match status" value="1"/>
</dbReference>
<organism evidence="11 12">
    <name type="scientific">Bernardetia litoralis (strain ATCC 23117 / DSM 6794 / NBRC 15988 / NCIMB 1366 / Fx l1 / Sio-4)</name>
    <name type="common">Flexibacter litoralis</name>
    <dbReference type="NCBI Taxonomy" id="880071"/>
    <lineage>
        <taxon>Bacteria</taxon>
        <taxon>Pseudomonadati</taxon>
        <taxon>Bacteroidota</taxon>
        <taxon>Cytophagia</taxon>
        <taxon>Cytophagales</taxon>
        <taxon>Bernardetiaceae</taxon>
        <taxon>Bernardetia</taxon>
    </lineage>
</organism>
<keyword evidence="5 9" id="KW-0812">Transmembrane</keyword>
<evidence type="ECO:0000256" key="5">
    <source>
        <dbReference type="ARBA" id="ARBA00022692"/>
    </source>
</evidence>
<evidence type="ECO:0000256" key="1">
    <source>
        <dbReference type="ARBA" id="ARBA00002442"/>
    </source>
</evidence>
<accession>I4AIB0</accession>